<reference evidence="3" key="1">
    <citation type="submission" date="2024-02" db="UniProtKB">
        <authorList>
            <consortium name="WormBaseParasite"/>
        </authorList>
    </citation>
    <scope>IDENTIFICATION</scope>
</reference>
<accession>A0AAF3F586</accession>
<keyword evidence="1" id="KW-1133">Transmembrane helix</keyword>
<feature type="transmembrane region" description="Helical" evidence="1">
    <location>
        <begin position="36"/>
        <end position="57"/>
    </location>
</feature>
<evidence type="ECO:0000313" key="3">
    <source>
        <dbReference type="WBParaSite" id="MBELARI_LOCUS2094.1"/>
    </source>
</evidence>
<dbReference type="FunFam" id="1.20.140.150:FF:000054">
    <property type="entry name" value="Protein CBG14510"/>
    <property type="match status" value="1"/>
</dbReference>
<name>A0AAF3F586_9BILA</name>
<evidence type="ECO:0000256" key="1">
    <source>
        <dbReference type="SAM" id="Phobius"/>
    </source>
</evidence>
<keyword evidence="1" id="KW-0812">Transmembrane</keyword>
<dbReference type="WBParaSite" id="MBELARI_LOCUS2094.1">
    <property type="protein sequence ID" value="MBELARI_LOCUS2094.1"/>
    <property type="gene ID" value="MBELARI_LOCUS2094"/>
</dbReference>
<keyword evidence="2" id="KW-1185">Reference proteome</keyword>
<organism evidence="2 3">
    <name type="scientific">Mesorhabditis belari</name>
    <dbReference type="NCBI Taxonomy" id="2138241"/>
    <lineage>
        <taxon>Eukaryota</taxon>
        <taxon>Metazoa</taxon>
        <taxon>Ecdysozoa</taxon>
        <taxon>Nematoda</taxon>
        <taxon>Chromadorea</taxon>
        <taxon>Rhabditida</taxon>
        <taxon>Rhabditina</taxon>
        <taxon>Rhabditomorpha</taxon>
        <taxon>Rhabditoidea</taxon>
        <taxon>Rhabditidae</taxon>
        <taxon>Mesorhabditinae</taxon>
        <taxon>Mesorhabditis</taxon>
    </lineage>
</organism>
<keyword evidence="1" id="KW-0472">Membrane</keyword>
<feature type="transmembrane region" description="Helical" evidence="1">
    <location>
        <begin position="123"/>
        <end position="142"/>
    </location>
</feature>
<protein>
    <submittedName>
        <fullName evidence="3">Uncharacterized protein</fullName>
    </submittedName>
</protein>
<dbReference type="Gene3D" id="1.20.140.150">
    <property type="match status" value="1"/>
</dbReference>
<dbReference type="AlphaFoldDB" id="A0AAF3F586"/>
<sequence length="253" mass="29148">MSFKMNLLEIEKAIELKGSQVLNARTYKNMVVRRRLMFASCVLAWIAVIILIAAIAIPKWEYLQFTNVDWEIVKIDLGVWGEWRQTTNTSKPILEWIPHFPSPPLHLLRLAGQDLRHFYRAQAAIGVISLILLIANNLLALYTFYHHRYTYKRLVAALYVVVALCVLATIEVLSNSVDEWNTTVVVKHHLDENNWDYESVRESGYSKYMAYSVVVICLLSAISFVYGSHKQKGENAATAEFEFEDRPIHMGRD</sequence>
<dbReference type="Proteomes" id="UP000887575">
    <property type="component" value="Unassembled WGS sequence"/>
</dbReference>
<proteinExistence type="predicted"/>
<evidence type="ECO:0000313" key="2">
    <source>
        <dbReference type="Proteomes" id="UP000887575"/>
    </source>
</evidence>
<feature type="transmembrane region" description="Helical" evidence="1">
    <location>
        <begin position="154"/>
        <end position="173"/>
    </location>
</feature>
<feature type="transmembrane region" description="Helical" evidence="1">
    <location>
        <begin position="208"/>
        <end position="226"/>
    </location>
</feature>